<dbReference type="Proteomes" id="UP001058980">
    <property type="component" value="Chromosome"/>
</dbReference>
<evidence type="ECO:0000313" key="2">
    <source>
        <dbReference type="Proteomes" id="UP001058980"/>
    </source>
</evidence>
<proteinExistence type="predicted"/>
<keyword evidence="2" id="KW-1185">Reference proteome</keyword>
<reference evidence="1" key="1">
    <citation type="submission" date="2022-08" db="EMBL/GenBank/DDBJ databases">
        <title>Multi-unit outbreak of Pandoraea commovens among non-cystic fibrosis intensive care patients from 2019 to 2021 in Berlin, Germany.</title>
        <authorList>
            <person name="Menzel P."/>
        </authorList>
    </citation>
    <scope>NUCLEOTIDE SEQUENCE</scope>
    <source>
        <strain evidence="1">LB-19-202-79</strain>
    </source>
</reference>
<dbReference type="EMBL" id="CP102780">
    <property type="protein sequence ID" value="UVA79410.1"/>
    <property type="molecule type" value="Genomic_DNA"/>
</dbReference>
<protein>
    <submittedName>
        <fullName evidence="1">Uncharacterized protein</fullName>
    </submittedName>
</protein>
<name>A0ABY5QFX9_9BURK</name>
<evidence type="ECO:0000313" key="1">
    <source>
        <dbReference type="EMBL" id="UVA79410.1"/>
    </source>
</evidence>
<sequence length="76" mass="8180">MRNPTEALERAERELRAAARALRQAEAMFTAIGTAIDAGTPVAAGSLADIGFEITCTYSERAESEVEWITEARHGA</sequence>
<organism evidence="1 2">
    <name type="scientific">Pandoraea commovens</name>
    <dbReference type="NCBI Taxonomy" id="2508289"/>
    <lineage>
        <taxon>Bacteria</taxon>
        <taxon>Pseudomonadati</taxon>
        <taxon>Pseudomonadota</taxon>
        <taxon>Betaproteobacteria</taxon>
        <taxon>Burkholderiales</taxon>
        <taxon>Burkholderiaceae</taxon>
        <taxon>Pandoraea</taxon>
    </lineage>
</organism>
<gene>
    <name evidence="1" type="ORF">NTU39_26075</name>
</gene>
<accession>A0ABY5QFX9</accession>
<dbReference type="RefSeq" id="WP_257958884.1">
    <property type="nucleotide sequence ID" value="NZ_CP102780.1"/>
</dbReference>